<dbReference type="Pfam" id="PF01074">
    <property type="entry name" value="Glyco_hydro_38N"/>
    <property type="match status" value="1"/>
</dbReference>
<keyword evidence="4" id="KW-0378">Hydrolase</keyword>
<evidence type="ECO:0000256" key="1">
    <source>
        <dbReference type="ARBA" id="ARBA00001947"/>
    </source>
</evidence>
<dbReference type="SUPFAM" id="SSF88713">
    <property type="entry name" value="Glycoside hydrolase/deacetylase"/>
    <property type="match status" value="1"/>
</dbReference>
<dbReference type="Pfam" id="PF09261">
    <property type="entry name" value="Alpha-mann_mid"/>
    <property type="match status" value="1"/>
</dbReference>
<accession>A0ABY7FH92</accession>
<dbReference type="PANTHER" id="PTHR11607:SF70">
    <property type="entry name" value="ALPHA-MANNOSIDASE"/>
    <property type="match status" value="1"/>
</dbReference>
<dbReference type="InterPro" id="IPR015341">
    <property type="entry name" value="Glyco_hydro_38_cen"/>
</dbReference>
<dbReference type="EMBL" id="CP111022">
    <property type="protein sequence ID" value="WAR20121.1"/>
    <property type="molecule type" value="Genomic_DNA"/>
</dbReference>
<dbReference type="InterPro" id="IPR000602">
    <property type="entry name" value="Glyco_hydro_38_N"/>
</dbReference>
<dbReference type="InterPro" id="IPR037094">
    <property type="entry name" value="Glyco_hydro_38_cen_sf"/>
</dbReference>
<reference evidence="8" key="1">
    <citation type="submission" date="2022-11" db="EMBL/GenBank/DDBJ databases">
        <title>Centuries of genome instability and evolution in soft-shell clam transmissible cancer (bioRxiv).</title>
        <authorList>
            <person name="Hart S.F.M."/>
            <person name="Yonemitsu M.A."/>
            <person name="Giersch R.M."/>
            <person name="Beal B.F."/>
            <person name="Arriagada G."/>
            <person name="Davis B.W."/>
            <person name="Ostrander E.A."/>
            <person name="Goff S.P."/>
            <person name="Metzger M.J."/>
        </authorList>
    </citation>
    <scope>NUCLEOTIDE SEQUENCE</scope>
    <source>
        <strain evidence="8">MELC-2E11</strain>
        <tissue evidence="8">Siphon/mantle</tissue>
    </source>
</reference>
<comment type="similarity">
    <text evidence="2">Belongs to the glycosyl hydrolase 38 family.</text>
</comment>
<proteinExistence type="inferred from homology"/>
<feature type="domain" description="Glycoside hydrolase family 38 central" evidence="7">
    <location>
        <begin position="464"/>
        <end position="546"/>
    </location>
</feature>
<organism evidence="8 9">
    <name type="scientific">Mya arenaria</name>
    <name type="common">Soft-shell clam</name>
    <dbReference type="NCBI Taxonomy" id="6604"/>
    <lineage>
        <taxon>Eukaryota</taxon>
        <taxon>Metazoa</taxon>
        <taxon>Spiralia</taxon>
        <taxon>Lophotrochozoa</taxon>
        <taxon>Mollusca</taxon>
        <taxon>Bivalvia</taxon>
        <taxon>Autobranchia</taxon>
        <taxon>Heteroconchia</taxon>
        <taxon>Euheterodonta</taxon>
        <taxon>Imparidentia</taxon>
        <taxon>Neoheterodontei</taxon>
        <taxon>Myida</taxon>
        <taxon>Myoidea</taxon>
        <taxon>Myidae</taxon>
        <taxon>Mya</taxon>
    </lineage>
</organism>
<gene>
    <name evidence="8" type="ORF">MAR_001959</name>
</gene>
<evidence type="ECO:0000313" key="9">
    <source>
        <dbReference type="Proteomes" id="UP001164746"/>
    </source>
</evidence>
<dbReference type="PANTHER" id="PTHR11607">
    <property type="entry name" value="ALPHA-MANNOSIDASE"/>
    <property type="match status" value="1"/>
</dbReference>
<dbReference type="InterPro" id="IPR027291">
    <property type="entry name" value="Glyco_hydro_38_N_sf"/>
</dbReference>
<comment type="cofactor">
    <cofactor evidence="1">
        <name>Zn(2+)</name>
        <dbReference type="ChEBI" id="CHEBI:29105"/>
    </cofactor>
</comment>
<evidence type="ECO:0000256" key="5">
    <source>
        <dbReference type="ARBA" id="ARBA00022833"/>
    </source>
</evidence>
<keyword evidence="9" id="KW-1185">Reference proteome</keyword>
<dbReference type="Gene3D" id="2.60.40.1180">
    <property type="entry name" value="Golgi alpha-mannosidase II"/>
    <property type="match status" value="1"/>
</dbReference>
<evidence type="ECO:0000256" key="2">
    <source>
        <dbReference type="ARBA" id="ARBA00009792"/>
    </source>
</evidence>
<evidence type="ECO:0000256" key="4">
    <source>
        <dbReference type="ARBA" id="ARBA00022801"/>
    </source>
</evidence>
<dbReference type="Gene3D" id="1.20.1270.50">
    <property type="entry name" value="Glycoside hydrolase family 38, central domain"/>
    <property type="match status" value="1"/>
</dbReference>
<name>A0ABY7FH92_MYAAR</name>
<dbReference type="InterPro" id="IPR011013">
    <property type="entry name" value="Gal_mutarotase_sf_dom"/>
</dbReference>
<keyword evidence="6" id="KW-0326">Glycosidase</keyword>
<dbReference type="SMART" id="SM00872">
    <property type="entry name" value="Alpha-mann_mid"/>
    <property type="match status" value="1"/>
</dbReference>
<evidence type="ECO:0000313" key="8">
    <source>
        <dbReference type="EMBL" id="WAR20121.1"/>
    </source>
</evidence>
<keyword evidence="3" id="KW-0479">Metal-binding</keyword>
<dbReference type="InterPro" id="IPR013780">
    <property type="entry name" value="Glyco_hydro_b"/>
</dbReference>
<keyword evidence="5" id="KW-0862">Zinc</keyword>
<evidence type="ECO:0000259" key="7">
    <source>
        <dbReference type="SMART" id="SM00872"/>
    </source>
</evidence>
<dbReference type="Gene3D" id="3.20.110.10">
    <property type="entry name" value="Glycoside hydrolase 38, N terminal domain"/>
    <property type="match status" value="1"/>
</dbReference>
<dbReference type="InterPro" id="IPR028995">
    <property type="entry name" value="Glyco_hydro_57/38_cen_sf"/>
</dbReference>
<evidence type="ECO:0000256" key="3">
    <source>
        <dbReference type="ARBA" id="ARBA00022723"/>
    </source>
</evidence>
<dbReference type="InterPro" id="IPR011330">
    <property type="entry name" value="Glyco_hydro/deAcase_b/a-brl"/>
</dbReference>
<dbReference type="InterPro" id="IPR050843">
    <property type="entry name" value="Glycosyl_Hydrlase_38"/>
</dbReference>
<protein>
    <submittedName>
        <fullName evidence="8">MA2A1-like protein</fullName>
    </submittedName>
</protein>
<dbReference type="SUPFAM" id="SSF88688">
    <property type="entry name" value="Families 57/38 glycoside transferase middle domain"/>
    <property type="match status" value="1"/>
</dbReference>
<evidence type="ECO:0000256" key="6">
    <source>
        <dbReference type="ARBA" id="ARBA00023295"/>
    </source>
</evidence>
<dbReference type="SUPFAM" id="SSF74650">
    <property type="entry name" value="Galactose mutarotase-like"/>
    <property type="match status" value="1"/>
</dbReference>
<dbReference type="Proteomes" id="UP001164746">
    <property type="component" value="Chromosome 11"/>
</dbReference>
<sequence length="751" mass="85922">MRLPWRRMRRKWRTRIAVLVIAAFVATNFFLVTRIRPQTVRTWIRDTGLFQIRYDPFGSSLSARACPLSQEVAVTRSRGSQEFPVCTMEDYSSHADIQMEAVWDSVSVGYPNLVVSVTGWVDTVRVDHWTNKPLTVILVPHSHQDPGWLKTMESYFGSFTRGTLDTAVDMLTSHPTWTFVWAEVVFLRMWWEGASMDRREKFKKLLASGRLEVVTGGHVMPDESLTHFAAILESLVQGQSWLKDTLNYTVENGWAIDPFGHSSTMAYLLHEAGIKNTVLQRAHFAVKREFARKRQLEFRWRQAWDPKGRHDVFCHLFPFLLYSIPYSCGPERHVCCQFDFHKRQCFRGTEKVPLLEVTKENVERLSWDLYEQLQKKAELYRSNVVLLPHGDDFRYATEADWRAQMSNMQALMDHINNNTQMAMKIQFGTLRTYFDAVHAEARESRLAFPVLSGDLVPYSDRGDQYWAGFYTSRPFIKYLARRLQSLLRSTEILYTFSSSLLGFDANMTSLYSKLEASRRTLAIVQHHDAITGTSKKDVMNDYRKKIADSIRDTGSILTSSAESLVRHKIGTQSVKIIYADGGLMQISQKELPVRLLVWNSLGKKRKEVASILIDTGNVTVTRDGSMTVPAQLGPAWQEDGAVNRKLFQLSFEMDASALQLSSYVIMQSTGLFPAKMMKTGEFSLSNDVISGTFSKCTGLLQNLASGQRYDAAMSFVSYTTGQKGHPFRDKIYYGYSVWLVKTLYPVSVYYG</sequence>